<name>U2FKV7_9BACT</name>
<accession>U2FKV7</accession>
<protein>
    <submittedName>
        <fullName evidence="1">Uncharacterized protein</fullName>
    </submittedName>
</protein>
<evidence type="ECO:0000313" key="2">
    <source>
        <dbReference type="Proteomes" id="UP000016625"/>
    </source>
</evidence>
<proteinExistence type="predicted"/>
<dbReference type="Proteomes" id="UP000016625">
    <property type="component" value="Unassembled WGS sequence"/>
</dbReference>
<comment type="caution">
    <text evidence="1">The sequence shown here is derived from an EMBL/GenBank/DDBJ whole genome shotgun (WGS) entry which is preliminary data.</text>
</comment>
<dbReference type="EMBL" id="ANNJ01000023">
    <property type="protein sequence ID" value="ERJ30995.1"/>
    <property type="molecule type" value="Genomic_DNA"/>
</dbReference>
<evidence type="ECO:0000313" key="1">
    <source>
        <dbReference type="EMBL" id="ERJ30995.1"/>
    </source>
</evidence>
<organism evidence="1 2">
    <name type="scientific">Campylobacter concisus UNSW2</name>
    <dbReference type="NCBI Taxonomy" id="1242965"/>
    <lineage>
        <taxon>Bacteria</taxon>
        <taxon>Pseudomonadati</taxon>
        <taxon>Campylobacterota</taxon>
        <taxon>Epsilonproteobacteria</taxon>
        <taxon>Campylobacterales</taxon>
        <taxon>Campylobacteraceae</taxon>
        <taxon>Campylobacter</taxon>
    </lineage>
</organism>
<gene>
    <name evidence="1" type="ORF">UNSW2_1203</name>
</gene>
<dbReference type="AlphaFoldDB" id="U2FKV7"/>
<sequence length="38" mass="4490">MLIKFIFSKQGTFLLKNEFYFLGGCKKFGFKFSFNGKK</sequence>
<reference evidence="1 2" key="1">
    <citation type="journal article" date="2013" name="BMC Genomics">
        <title>Comparative genomics of Campylobacter concisus isolates reveals genetic diversity and provides insights into disease association.</title>
        <authorList>
            <person name="Deshpande N.P."/>
            <person name="Kaakoush N.O."/>
            <person name="Wilkins M.R."/>
            <person name="Mitchell H.M."/>
        </authorList>
    </citation>
    <scope>NUCLEOTIDE SEQUENCE [LARGE SCALE GENOMIC DNA]</scope>
    <source>
        <strain evidence="1 2">UNSW2</strain>
    </source>
</reference>
<dbReference type="PATRIC" id="fig|1242965.3.peg.1884"/>